<protein>
    <submittedName>
        <fullName evidence="1">Uncharacterized protein</fullName>
    </submittedName>
</protein>
<comment type="caution">
    <text evidence="1">The sequence shown here is derived from an EMBL/GenBank/DDBJ whole genome shotgun (WGS) entry which is preliminary data.</text>
</comment>
<dbReference type="RefSeq" id="WP_178075697.1">
    <property type="nucleotide sequence ID" value="NZ_JAZHPZ010000019.1"/>
</dbReference>
<name>A0ABU7VYD4_9BACL</name>
<accession>A0ABU7VYD4</accession>
<evidence type="ECO:0000313" key="2">
    <source>
        <dbReference type="Proteomes" id="UP001306950"/>
    </source>
</evidence>
<gene>
    <name evidence="1" type="ORF">V3851_23580</name>
</gene>
<dbReference type="Proteomes" id="UP001306950">
    <property type="component" value="Unassembled WGS sequence"/>
</dbReference>
<proteinExistence type="predicted"/>
<evidence type="ECO:0000313" key="1">
    <source>
        <dbReference type="EMBL" id="MEF2968783.1"/>
    </source>
</evidence>
<sequence length="66" mass="7502">MESQKPEHLYEGDANVECNTARSKIGQYLFAELSNGLSVGQFQQIFLIFLYIACPHKNKNGVLIKR</sequence>
<reference evidence="1 2" key="1">
    <citation type="submission" date="2024-02" db="EMBL/GenBank/DDBJ databases">
        <title>A nitrogen-fixing paenibacillus bacterium.</title>
        <authorList>
            <person name="Zhang W.L."/>
            <person name="Chen S.F."/>
        </authorList>
    </citation>
    <scope>NUCLEOTIDE SEQUENCE [LARGE SCALE GENOMIC DNA]</scope>
    <source>
        <strain evidence="1 2">M1</strain>
    </source>
</reference>
<keyword evidence="2" id="KW-1185">Reference proteome</keyword>
<dbReference type="EMBL" id="JAZHPZ010000019">
    <property type="protein sequence ID" value="MEF2968783.1"/>
    <property type="molecule type" value="Genomic_DNA"/>
</dbReference>
<organism evidence="1 2">
    <name type="scientific">Paenibacillus haidiansis</name>
    <dbReference type="NCBI Taxonomy" id="1574488"/>
    <lineage>
        <taxon>Bacteria</taxon>
        <taxon>Bacillati</taxon>
        <taxon>Bacillota</taxon>
        <taxon>Bacilli</taxon>
        <taxon>Bacillales</taxon>
        <taxon>Paenibacillaceae</taxon>
        <taxon>Paenibacillus</taxon>
    </lineage>
</organism>